<accession>A0ABW4ADL5</accession>
<sequence>MRERFRRALDMGGIEISPLVSVATIGLAAITESLTWDEAPAVTAAMCVSILIVRCGRPFAHFLPLAKRLVPASGPLIFLAMTLASELVARRTHIPTGKFAMVCVAGSLGIVLLSFLRRPRNKAVRIALLGNSELVTALNQALAAHPSVGRVVGYVGDRSADPLQSDADRLGARSELPAIIERNGIDLLLVSSEEARRSAFELLAVNCLDMKVRVLELVSYCEETFGLTALAAMEPRWLESVLHPSYQTGIPRSKRILDVVVSSVAGLLALPVLLVLAILVKMDGGPVLYRQMRIGERGRPFEILKMRSMRSTGGREQWSSRSDPRVTWIGRFMRRTHLDELPQIINVFRGDMSIVGPRPEQPALAEGLRAAIPYYDVRHLVRPGLTGWAQVRGGYAGSEAGSALKVCYDLFYIKHRSFSVDCVILLETVRTLVFDRQWQNAGAHRALALPGSPSARSEQDDSLPPDLVDLGVPL</sequence>
<feature type="transmembrane region" description="Helical" evidence="7">
    <location>
        <begin position="39"/>
        <end position="57"/>
    </location>
</feature>
<dbReference type="PANTHER" id="PTHR30576:SF0">
    <property type="entry name" value="UNDECAPRENYL-PHOSPHATE N-ACETYLGALACTOSAMINYL 1-PHOSPHATE TRANSFERASE-RELATED"/>
    <property type="match status" value="1"/>
</dbReference>
<evidence type="ECO:0000256" key="1">
    <source>
        <dbReference type="ARBA" id="ARBA00004141"/>
    </source>
</evidence>
<dbReference type="EMBL" id="JBHTMK010000037">
    <property type="protein sequence ID" value="MFD1368767.1"/>
    <property type="molecule type" value="Genomic_DNA"/>
</dbReference>
<evidence type="ECO:0000256" key="5">
    <source>
        <dbReference type="ARBA" id="ARBA00022989"/>
    </source>
</evidence>
<feature type="transmembrane region" description="Helical" evidence="7">
    <location>
        <begin position="99"/>
        <end position="116"/>
    </location>
</feature>
<keyword evidence="3" id="KW-0808">Transferase</keyword>
<comment type="subcellular location">
    <subcellularLocation>
        <location evidence="1">Membrane</location>
        <topology evidence="1">Multi-pass membrane protein</topology>
    </subcellularLocation>
</comment>
<comment type="caution">
    <text evidence="9">The sequence shown here is derived from an EMBL/GenBank/DDBJ whole genome shotgun (WGS) entry which is preliminary data.</text>
</comment>
<evidence type="ECO:0000256" key="7">
    <source>
        <dbReference type="SAM" id="Phobius"/>
    </source>
</evidence>
<name>A0ABW4ADL5_9ACTN</name>
<dbReference type="Pfam" id="PF02397">
    <property type="entry name" value="Bac_transf"/>
    <property type="match status" value="1"/>
</dbReference>
<dbReference type="NCBIfam" id="TIGR03025">
    <property type="entry name" value="EPS_sugtrans"/>
    <property type="match status" value="1"/>
</dbReference>
<evidence type="ECO:0000259" key="8">
    <source>
        <dbReference type="Pfam" id="PF02397"/>
    </source>
</evidence>
<feature type="transmembrane region" description="Helical" evidence="7">
    <location>
        <begin position="69"/>
        <end position="87"/>
    </location>
</feature>
<organism evidence="9 10">
    <name type="scientific">Actinoplanes sichuanensis</name>
    <dbReference type="NCBI Taxonomy" id="512349"/>
    <lineage>
        <taxon>Bacteria</taxon>
        <taxon>Bacillati</taxon>
        <taxon>Actinomycetota</taxon>
        <taxon>Actinomycetes</taxon>
        <taxon>Micromonosporales</taxon>
        <taxon>Micromonosporaceae</taxon>
        <taxon>Actinoplanes</taxon>
    </lineage>
</organism>
<evidence type="ECO:0000256" key="3">
    <source>
        <dbReference type="ARBA" id="ARBA00022679"/>
    </source>
</evidence>
<evidence type="ECO:0000313" key="10">
    <source>
        <dbReference type="Proteomes" id="UP001597183"/>
    </source>
</evidence>
<dbReference type="Proteomes" id="UP001597183">
    <property type="component" value="Unassembled WGS sequence"/>
</dbReference>
<evidence type="ECO:0000256" key="2">
    <source>
        <dbReference type="ARBA" id="ARBA00006464"/>
    </source>
</evidence>
<proteinExistence type="inferred from homology"/>
<protein>
    <submittedName>
        <fullName evidence="9">Exopolysaccharide biosynthesis polyprenyl glycosylphosphotransferase</fullName>
    </submittedName>
</protein>
<feature type="domain" description="Bacterial sugar transferase" evidence="8">
    <location>
        <begin position="254"/>
        <end position="433"/>
    </location>
</feature>
<comment type="similarity">
    <text evidence="2">Belongs to the bacterial sugar transferase family.</text>
</comment>
<feature type="transmembrane region" description="Helical" evidence="7">
    <location>
        <begin position="12"/>
        <end position="33"/>
    </location>
</feature>
<evidence type="ECO:0000313" key="9">
    <source>
        <dbReference type="EMBL" id="MFD1368767.1"/>
    </source>
</evidence>
<reference evidence="10" key="1">
    <citation type="journal article" date="2019" name="Int. J. Syst. Evol. Microbiol.">
        <title>The Global Catalogue of Microorganisms (GCM) 10K type strain sequencing project: providing services to taxonomists for standard genome sequencing and annotation.</title>
        <authorList>
            <consortium name="The Broad Institute Genomics Platform"/>
            <consortium name="The Broad Institute Genome Sequencing Center for Infectious Disease"/>
            <person name="Wu L."/>
            <person name="Ma J."/>
        </authorList>
    </citation>
    <scope>NUCLEOTIDE SEQUENCE [LARGE SCALE GENOMIC DNA]</scope>
    <source>
        <strain evidence="10">CCM 7526</strain>
    </source>
</reference>
<dbReference type="PANTHER" id="PTHR30576">
    <property type="entry name" value="COLANIC BIOSYNTHESIS UDP-GLUCOSE LIPID CARRIER TRANSFERASE"/>
    <property type="match status" value="1"/>
</dbReference>
<keyword evidence="4 7" id="KW-0812">Transmembrane</keyword>
<feature type="transmembrane region" description="Helical" evidence="7">
    <location>
        <begin position="256"/>
        <end position="280"/>
    </location>
</feature>
<dbReference type="InterPro" id="IPR003362">
    <property type="entry name" value="Bact_transf"/>
</dbReference>
<keyword evidence="10" id="KW-1185">Reference proteome</keyword>
<evidence type="ECO:0000256" key="4">
    <source>
        <dbReference type="ARBA" id="ARBA00022692"/>
    </source>
</evidence>
<evidence type="ECO:0000256" key="6">
    <source>
        <dbReference type="ARBA" id="ARBA00023136"/>
    </source>
</evidence>
<keyword evidence="5 7" id="KW-1133">Transmembrane helix</keyword>
<gene>
    <name evidence="9" type="ORF">ACFQ5G_25740</name>
</gene>
<dbReference type="InterPro" id="IPR017475">
    <property type="entry name" value="EPS_sugar_tfrase"/>
</dbReference>
<dbReference type="RefSeq" id="WP_317788407.1">
    <property type="nucleotide sequence ID" value="NZ_AP028461.1"/>
</dbReference>
<keyword evidence="6 7" id="KW-0472">Membrane</keyword>